<dbReference type="Proteomes" id="UP000008366">
    <property type="component" value="Unassembled WGS sequence"/>
</dbReference>
<feature type="domain" description="DUF6602" evidence="2">
    <location>
        <begin position="24"/>
        <end position="122"/>
    </location>
</feature>
<dbReference type="Pfam" id="PF20247">
    <property type="entry name" value="DUF6602"/>
    <property type="match status" value="1"/>
</dbReference>
<evidence type="ECO:0000313" key="3">
    <source>
        <dbReference type="EMBL" id="GAB97688.1"/>
    </source>
</evidence>
<protein>
    <recommendedName>
        <fullName evidence="2">DUF6602 domain-containing protein</fullName>
    </recommendedName>
</protein>
<evidence type="ECO:0000259" key="2">
    <source>
        <dbReference type="Pfam" id="PF20247"/>
    </source>
</evidence>
<reference evidence="3 4" key="1">
    <citation type="submission" date="2012-08" db="EMBL/GenBank/DDBJ databases">
        <title>Whole genome shotgun sequence of Kineosphaera limosa NBRC 100340.</title>
        <authorList>
            <person name="Yoshida I."/>
            <person name="Isaki S."/>
            <person name="Hosoyama A."/>
            <person name="Tsuchikane K."/>
            <person name="Katsumata H."/>
            <person name="Ando Y."/>
            <person name="Ohji S."/>
            <person name="Hamada M."/>
            <person name="Tamura T."/>
            <person name="Yamazoe A."/>
            <person name="Yamazaki S."/>
            <person name="Fujita N."/>
        </authorList>
    </citation>
    <scope>NUCLEOTIDE SEQUENCE [LARGE SCALE GENOMIC DNA]</scope>
    <source>
        <strain evidence="3 4">NBRC 100340</strain>
    </source>
</reference>
<keyword evidence="4" id="KW-1185">Reference proteome</keyword>
<feature type="region of interest" description="Disordered" evidence="1">
    <location>
        <begin position="20"/>
        <end position="39"/>
    </location>
</feature>
<accession>K6VN84</accession>
<dbReference type="RefSeq" id="WP_006594220.1">
    <property type="nucleotide sequence ID" value="NZ_BAHD01000078.1"/>
</dbReference>
<name>K6VN84_9MICO</name>
<comment type="caution">
    <text evidence="3">The sequence shown here is derived from an EMBL/GenBank/DDBJ whole genome shotgun (WGS) entry which is preliminary data.</text>
</comment>
<organism evidence="3 4">
    <name type="scientific">Kineosphaera limosa NBRC 100340</name>
    <dbReference type="NCBI Taxonomy" id="1184609"/>
    <lineage>
        <taxon>Bacteria</taxon>
        <taxon>Bacillati</taxon>
        <taxon>Actinomycetota</taxon>
        <taxon>Actinomycetes</taxon>
        <taxon>Micrococcales</taxon>
        <taxon>Dermatophilaceae</taxon>
        <taxon>Kineosphaera</taxon>
    </lineage>
</organism>
<proteinExistence type="predicted"/>
<evidence type="ECO:0000256" key="1">
    <source>
        <dbReference type="SAM" id="MobiDB-lite"/>
    </source>
</evidence>
<sequence>MTSRFQDLFRELATRVETDYSEAREHARQSDPQRAGHEGEATWQTLIDQWGPGLPVVTRKYIVGPGGESNEVDLVILKRDYPAHLMSHSSVLASGVAAAFSVKLTLKRTHVREAIEQKKTLVRVAGEGGSPKHFLAGHFPFGLLSHSTELFASASSFADSMIDLYEEVAHGPTDPAATDPRHELDSLLVADAGFFRTFRSTLSPIPNSDQPWSPMTSFNRYSTESQLPGIHIAHFVSWLGSQLSNDDAFALQSLEPLFEGNSTSGYMTHWPISIYPEHIQKNINCLLNDYGMPLSY</sequence>
<dbReference type="eggNOG" id="ENOG5031NPZ">
    <property type="taxonomic scope" value="Bacteria"/>
</dbReference>
<dbReference type="InterPro" id="IPR046537">
    <property type="entry name" value="DUF6602"/>
</dbReference>
<gene>
    <name evidence="3" type="ORF">KILIM_078_00200</name>
</gene>
<dbReference type="EMBL" id="BAHD01000078">
    <property type="protein sequence ID" value="GAB97688.1"/>
    <property type="molecule type" value="Genomic_DNA"/>
</dbReference>
<dbReference type="AlphaFoldDB" id="K6VN84"/>
<dbReference type="STRING" id="1184609.KILIM_078_00200"/>
<evidence type="ECO:0000313" key="4">
    <source>
        <dbReference type="Proteomes" id="UP000008366"/>
    </source>
</evidence>